<dbReference type="EMBL" id="CP000089">
    <property type="protein sequence ID" value="AAZ48406.1"/>
    <property type="molecule type" value="Genomic_DNA"/>
</dbReference>
<dbReference type="InterPro" id="IPR002156">
    <property type="entry name" value="RNaseH_domain"/>
</dbReference>
<evidence type="ECO:0000313" key="2">
    <source>
        <dbReference type="EMBL" id="AAZ48406.1"/>
    </source>
</evidence>
<evidence type="ECO:0000259" key="1">
    <source>
        <dbReference type="PROSITE" id="PS50879"/>
    </source>
</evidence>
<dbReference type="SUPFAM" id="SSF53098">
    <property type="entry name" value="Ribonuclease H-like"/>
    <property type="match status" value="1"/>
</dbReference>
<dbReference type="GO" id="GO:0004523">
    <property type="term" value="F:RNA-DNA hybrid ribonuclease activity"/>
    <property type="evidence" value="ECO:0007669"/>
    <property type="project" value="InterPro"/>
</dbReference>
<dbReference type="InterPro" id="IPR036397">
    <property type="entry name" value="RNaseH_sf"/>
</dbReference>
<dbReference type="PROSITE" id="PS50879">
    <property type="entry name" value="RNASE_H_1"/>
    <property type="match status" value="1"/>
</dbReference>
<reference evidence="2" key="1">
    <citation type="submission" date="2005-08" db="EMBL/GenBank/DDBJ databases">
        <title>Complete sequence of Dechloromonas aromatica RCB.</title>
        <authorList>
            <person name="Salinero K.K."/>
            <person name="Copeland A."/>
            <person name="Lucas S."/>
            <person name="Lapidus A."/>
            <person name="Barry K."/>
            <person name="Detter J.C."/>
            <person name="Glavina T."/>
            <person name="Hammon N."/>
            <person name="Israni S."/>
            <person name="Pitluck S."/>
            <person name="Di Bartolo G."/>
            <person name="Trong S."/>
            <person name="Schmutz J."/>
            <person name="Larimer F."/>
            <person name="Land M."/>
            <person name="Ivanova N."/>
            <person name="Richardson P."/>
        </authorList>
    </citation>
    <scope>NUCLEOTIDE SEQUENCE</scope>
    <source>
        <strain evidence="2">RCB</strain>
    </source>
</reference>
<feature type="domain" description="RNase H type-1" evidence="1">
    <location>
        <begin position="28"/>
        <end position="163"/>
    </location>
</feature>
<sequence length="163" mass="17636">MAKRRKKKIERVIHLSAGPLPQRLAERFIDHRLIFSDASQLRHGGLAAVLFEQPDSEAVIATRTVAVTGSNELELQAAVFALEQASRHFPGEPAALFSDNQDAVSRLNQAKTRGLAQDPELTGIFAALDLGVLLANARIVWIKGHSSCRGNALADQHARVAAS</sequence>
<accession>Q479S5</accession>
<dbReference type="eggNOG" id="COG0328">
    <property type="taxonomic scope" value="Bacteria"/>
</dbReference>
<protein>
    <submittedName>
        <fullName evidence="2">Ribonuclease H</fullName>
    </submittedName>
</protein>
<dbReference type="HOGENOM" id="CLU_1624399_0_0_4"/>
<dbReference type="Gene3D" id="3.30.420.10">
    <property type="entry name" value="Ribonuclease H-like superfamily/Ribonuclease H"/>
    <property type="match status" value="1"/>
</dbReference>
<proteinExistence type="predicted"/>
<dbReference type="Pfam" id="PF00075">
    <property type="entry name" value="RNase_H"/>
    <property type="match status" value="1"/>
</dbReference>
<name>Q479S5_DECAR</name>
<dbReference type="InterPro" id="IPR012337">
    <property type="entry name" value="RNaseH-like_sf"/>
</dbReference>
<dbReference type="AlphaFoldDB" id="Q479S5"/>
<dbReference type="STRING" id="159087.Daro_3677"/>
<dbReference type="KEGG" id="dar:Daro_3677"/>
<gene>
    <name evidence="2" type="ordered locus">Daro_3677</name>
</gene>
<dbReference type="GO" id="GO:0003676">
    <property type="term" value="F:nucleic acid binding"/>
    <property type="evidence" value="ECO:0007669"/>
    <property type="project" value="InterPro"/>
</dbReference>
<dbReference type="OrthoDB" id="9181301at2"/>
<organism evidence="2">
    <name type="scientific">Dechloromonas aromatica (strain RCB)</name>
    <dbReference type="NCBI Taxonomy" id="159087"/>
    <lineage>
        <taxon>Bacteria</taxon>
        <taxon>Pseudomonadati</taxon>
        <taxon>Pseudomonadota</taxon>
        <taxon>Betaproteobacteria</taxon>
        <taxon>Rhodocyclales</taxon>
        <taxon>Azonexaceae</taxon>
        <taxon>Dechloromonas</taxon>
    </lineage>
</organism>